<feature type="repeat" description="PPR" evidence="3">
    <location>
        <begin position="381"/>
        <end position="415"/>
    </location>
</feature>
<sequence>MTEAEMLPNRAFITSVATIGRISSNLLHSSADSWLSVPGNPLMRWPSPPPPSPPVLTDSGEAPQPSPAPATDSSAASEDSATISHILLATAPDALDSALLRSSVVPSPPLLQSLPLSDLSPTSLLALSRWARPHLVALVDLLARSRAFDSAWSLLLDAAPAPLPAFTALFRRYARAGMPTAAIRTFDYLRRQPEAVSASEGDKSDAFELLIDALCKEGHTRAASELLGRRREAEPPGWAPSVRVYNILLHGWFRTRRLRKAEKVWDEMRREGVRPTVVTYGTLIEGLCRMRRPDQANALLEEMRAAKIDPNALTCNPIVDALSEAGRFKDALAMLERFPLYGVSPNISTYNSLVKGFCKNGDLVGASKILKTMIGRGVLPTPTTYNYFFSFFAKVGKIEEGMNLYNKMIQSGYVLDRLTYQLLIKMLCEKEKLDLAVQLIGEMNRNGFDSDLATSTMLVHMLCRMRKYEEACDEFESMIKRGVVPQYITYQILAKELKRLGMLEMERKISRLMDSLRHSTKLPGTYREKERGEALDLRKSIMKKAQLMSDTLKTCKDSKELSKLRSSTESAVESANRLIRDIRRRVYAVKSG</sequence>
<evidence type="ECO:0000313" key="6">
    <source>
        <dbReference type="RefSeq" id="XP_008811598.2"/>
    </source>
</evidence>
<feature type="region of interest" description="Disordered" evidence="4">
    <location>
        <begin position="45"/>
        <end position="76"/>
    </location>
</feature>
<gene>
    <name evidence="6" type="primary">LOC103722717</name>
</gene>
<evidence type="ECO:0000256" key="4">
    <source>
        <dbReference type="SAM" id="MobiDB-lite"/>
    </source>
</evidence>
<dbReference type="RefSeq" id="XP_008811598.2">
    <property type="nucleotide sequence ID" value="XM_008813376.4"/>
</dbReference>
<proteinExistence type="inferred from homology"/>
<evidence type="ECO:0000256" key="2">
    <source>
        <dbReference type="ARBA" id="ARBA00022737"/>
    </source>
</evidence>
<keyword evidence="2" id="KW-0677">Repeat</keyword>
<dbReference type="PROSITE" id="PS51375">
    <property type="entry name" value="PPR"/>
    <property type="match status" value="7"/>
</dbReference>
<dbReference type="AlphaFoldDB" id="A0A8B7D2D2"/>
<dbReference type="Proteomes" id="UP000228380">
    <property type="component" value="Unplaced"/>
</dbReference>
<keyword evidence="5" id="KW-1185">Reference proteome</keyword>
<dbReference type="InterPro" id="IPR011990">
    <property type="entry name" value="TPR-like_helical_dom_sf"/>
</dbReference>
<organism evidence="5 6">
    <name type="scientific">Phoenix dactylifera</name>
    <name type="common">Date palm</name>
    <dbReference type="NCBI Taxonomy" id="42345"/>
    <lineage>
        <taxon>Eukaryota</taxon>
        <taxon>Viridiplantae</taxon>
        <taxon>Streptophyta</taxon>
        <taxon>Embryophyta</taxon>
        <taxon>Tracheophyta</taxon>
        <taxon>Spermatophyta</taxon>
        <taxon>Magnoliopsida</taxon>
        <taxon>Liliopsida</taxon>
        <taxon>Arecaceae</taxon>
        <taxon>Coryphoideae</taxon>
        <taxon>Phoeniceae</taxon>
        <taxon>Phoenix</taxon>
    </lineage>
</organism>
<dbReference type="Pfam" id="PF01535">
    <property type="entry name" value="PPR"/>
    <property type="match status" value="1"/>
</dbReference>
<accession>A0A8B7D2D2</accession>
<feature type="repeat" description="PPR" evidence="3">
    <location>
        <begin position="241"/>
        <end position="275"/>
    </location>
</feature>
<dbReference type="NCBIfam" id="TIGR00756">
    <property type="entry name" value="PPR"/>
    <property type="match status" value="6"/>
</dbReference>
<dbReference type="PANTHER" id="PTHR47447">
    <property type="entry name" value="OS03G0856100 PROTEIN"/>
    <property type="match status" value="1"/>
</dbReference>
<comment type="similarity">
    <text evidence="1">Belongs to the PPR family. P subfamily.</text>
</comment>
<dbReference type="Gene3D" id="1.25.40.10">
    <property type="entry name" value="Tetratricopeptide repeat domain"/>
    <property type="match status" value="2"/>
</dbReference>
<name>A0A8B7D2D2_PHODC</name>
<reference evidence="6" key="1">
    <citation type="submission" date="2025-08" db="UniProtKB">
        <authorList>
            <consortium name="RefSeq"/>
        </authorList>
    </citation>
    <scope>IDENTIFICATION</scope>
    <source>
        <tissue evidence="6">Young leaves</tissue>
    </source>
</reference>
<evidence type="ECO:0000256" key="3">
    <source>
        <dbReference type="PROSITE-ProRule" id="PRU00708"/>
    </source>
</evidence>
<evidence type="ECO:0000313" key="5">
    <source>
        <dbReference type="Proteomes" id="UP000228380"/>
    </source>
</evidence>
<feature type="repeat" description="PPR" evidence="3">
    <location>
        <begin position="311"/>
        <end position="345"/>
    </location>
</feature>
<feature type="repeat" description="PPR" evidence="3">
    <location>
        <begin position="346"/>
        <end position="380"/>
    </location>
</feature>
<dbReference type="PANTHER" id="PTHR47447:SF28">
    <property type="entry name" value="PENTACOTRIPEPTIDE-REPEAT REGION OF PRORP DOMAIN-CONTAINING PROTEIN"/>
    <property type="match status" value="1"/>
</dbReference>
<dbReference type="GeneID" id="103722717"/>
<dbReference type="Pfam" id="PF13041">
    <property type="entry name" value="PPR_2"/>
    <property type="match status" value="3"/>
</dbReference>
<feature type="repeat" description="PPR" evidence="3">
    <location>
        <begin position="451"/>
        <end position="485"/>
    </location>
</feature>
<feature type="repeat" description="PPR" evidence="3">
    <location>
        <begin position="416"/>
        <end position="450"/>
    </location>
</feature>
<protein>
    <submittedName>
        <fullName evidence="6">Pentatricopeptide repeat-containing protein At5g11310, mitochondrial</fullName>
    </submittedName>
</protein>
<feature type="repeat" description="PPR" evidence="3">
    <location>
        <begin position="276"/>
        <end position="310"/>
    </location>
</feature>
<dbReference type="InterPro" id="IPR002885">
    <property type="entry name" value="PPR_rpt"/>
</dbReference>
<dbReference type="KEGG" id="pda:103722717"/>
<evidence type="ECO:0000256" key="1">
    <source>
        <dbReference type="ARBA" id="ARBA00007626"/>
    </source>
</evidence>
<dbReference type="OrthoDB" id="185373at2759"/>